<organism evidence="6 7">
    <name type="scientific">Allokutzneria multivorans</name>
    <dbReference type="NCBI Taxonomy" id="1142134"/>
    <lineage>
        <taxon>Bacteria</taxon>
        <taxon>Bacillati</taxon>
        <taxon>Actinomycetota</taxon>
        <taxon>Actinomycetes</taxon>
        <taxon>Pseudonocardiales</taxon>
        <taxon>Pseudonocardiaceae</taxon>
        <taxon>Allokutzneria</taxon>
    </lineage>
</organism>
<dbReference type="PANTHER" id="PTHR34139:SF1">
    <property type="entry name" value="RNASE MJ1380-RELATED"/>
    <property type="match status" value="1"/>
</dbReference>
<evidence type="ECO:0000256" key="4">
    <source>
        <dbReference type="ARBA" id="ARBA00022741"/>
    </source>
</evidence>
<protein>
    <submittedName>
        <fullName evidence="6">DUF86 domain-containing protein</fullName>
    </submittedName>
</protein>
<evidence type="ECO:0000256" key="1">
    <source>
        <dbReference type="ARBA" id="ARBA00022553"/>
    </source>
</evidence>
<evidence type="ECO:0000256" key="5">
    <source>
        <dbReference type="ARBA" id="ARBA00022801"/>
    </source>
</evidence>
<dbReference type="EMBL" id="BAABAL010000005">
    <property type="protein sequence ID" value="GAA3991777.1"/>
    <property type="molecule type" value="Genomic_DNA"/>
</dbReference>
<dbReference type="InterPro" id="IPR008201">
    <property type="entry name" value="HepT-like"/>
</dbReference>
<keyword evidence="3" id="KW-0540">Nuclease</keyword>
<keyword evidence="4" id="KW-0547">Nucleotide-binding</keyword>
<sequence length="114" mass="12994">MKRDSDERLRDILDAADAITRNLPGSRAALDRDEVRQAALLRWIGVIGEAANHVSPDVHTAYPRVPWRSIVGMRNRTVHAYFEVDLDVLWKVPSEELPRVRAQIQAILDERTQG</sequence>
<keyword evidence="5" id="KW-0378">Hydrolase</keyword>
<accession>A0ABP7R2W4</accession>
<dbReference type="InterPro" id="IPR051813">
    <property type="entry name" value="HepT_RNase_toxin"/>
</dbReference>
<dbReference type="PANTHER" id="PTHR34139">
    <property type="entry name" value="UPF0331 PROTEIN MJ0127"/>
    <property type="match status" value="1"/>
</dbReference>
<reference evidence="7" key="1">
    <citation type="journal article" date="2019" name="Int. J. Syst. Evol. Microbiol.">
        <title>The Global Catalogue of Microorganisms (GCM) 10K type strain sequencing project: providing services to taxonomists for standard genome sequencing and annotation.</title>
        <authorList>
            <consortium name="The Broad Institute Genomics Platform"/>
            <consortium name="The Broad Institute Genome Sequencing Center for Infectious Disease"/>
            <person name="Wu L."/>
            <person name="Ma J."/>
        </authorList>
    </citation>
    <scope>NUCLEOTIDE SEQUENCE [LARGE SCALE GENOMIC DNA]</scope>
    <source>
        <strain evidence="7">JCM 17342</strain>
    </source>
</reference>
<proteinExistence type="predicted"/>
<keyword evidence="1" id="KW-0597">Phosphoprotein</keyword>
<keyword evidence="2" id="KW-1277">Toxin-antitoxin system</keyword>
<name>A0ABP7R2W4_9PSEU</name>
<dbReference type="Pfam" id="PF01934">
    <property type="entry name" value="HepT-like"/>
    <property type="match status" value="1"/>
</dbReference>
<dbReference type="Proteomes" id="UP001501747">
    <property type="component" value="Unassembled WGS sequence"/>
</dbReference>
<gene>
    <name evidence="6" type="ORF">GCM10022247_08450</name>
</gene>
<evidence type="ECO:0000313" key="6">
    <source>
        <dbReference type="EMBL" id="GAA3991777.1"/>
    </source>
</evidence>
<evidence type="ECO:0000256" key="3">
    <source>
        <dbReference type="ARBA" id="ARBA00022722"/>
    </source>
</evidence>
<keyword evidence="7" id="KW-1185">Reference proteome</keyword>
<comment type="caution">
    <text evidence="6">The sequence shown here is derived from an EMBL/GenBank/DDBJ whole genome shotgun (WGS) entry which is preliminary data.</text>
</comment>
<evidence type="ECO:0000256" key="2">
    <source>
        <dbReference type="ARBA" id="ARBA00022649"/>
    </source>
</evidence>
<evidence type="ECO:0000313" key="7">
    <source>
        <dbReference type="Proteomes" id="UP001501747"/>
    </source>
</evidence>
<dbReference type="RefSeq" id="WP_344871174.1">
    <property type="nucleotide sequence ID" value="NZ_BAABAL010000005.1"/>
</dbReference>